<evidence type="ECO:0000256" key="2">
    <source>
        <dbReference type="SAM" id="MobiDB-lite"/>
    </source>
</evidence>
<dbReference type="PROSITE" id="PS50206">
    <property type="entry name" value="RHODANESE_3"/>
    <property type="match status" value="1"/>
</dbReference>
<dbReference type="GO" id="GO:0016579">
    <property type="term" value="P:protein deubiquitination"/>
    <property type="evidence" value="ECO:0007669"/>
    <property type="project" value="InterPro"/>
</dbReference>
<gene>
    <name evidence="5" type="ORF">MAPG_05581</name>
</gene>
<feature type="compositionally biased region" description="Basic and acidic residues" evidence="2">
    <location>
        <begin position="605"/>
        <end position="614"/>
    </location>
</feature>
<evidence type="ECO:0000259" key="4">
    <source>
        <dbReference type="PROSITE" id="PS50235"/>
    </source>
</evidence>
<dbReference type="SUPFAM" id="SSF52821">
    <property type="entry name" value="Rhodanese/Cell cycle control phosphatase"/>
    <property type="match status" value="1"/>
</dbReference>
<name>A0A0C4DZS4_MAGP6</name>
<dbReference type="InterPro" id="IPR050185">
    <property type="entry name" value="Ub_carboxyl-term_hydrolase"/>
</dbReference>
<evidence type="ECO:0000313" key="6">
    <source>
        <dbReference type="EnsemblFungi" id="MAPG_05581T0"/>
    </source>
</evidence>
<feature type="region of interest" description="Disordered" evidence="2">
    <location>
        <begin position="116"/>
        <end position="192"/>
    </location>
</feature>
<dbReference type="Proteomes" id="UP000011715">
    <property type="component" value="Unassembled WGS sequence"/>
</dbReference>
<proteinExistence type="inferred from homology"/>
<dbReference type="EnsemblFungi" id="MAPG_05581T0">
    <property type="protein sequence ID" value="MAPG_05581T0"/>
    <property type="gene ID" value="MAPG_05581"/>
</dbReference>
<dbReference type="Gene3D" id="3.40.250.10">
    <property type="entry name" value="Rhodanese-like domain"/>
    <property type="match status" value="1"/>
</dbReference>
<sequence>MASAAVPTNGKVLLHFDDVVNPTPKISSASSIEAVITEGEQCLRNADAFRNFGRRPDFALREYVAATIIAIDLVPKNKDFPKLSDRKSLAARHTELMKKIQSLHPAFEKIKEEIKRDNQRTGVQPLHGRQSPVVSPHAGRPSVQFPNGSRTAQADGYTNGGAHSPRLSQDSVDSSVGVPNRRPGAASTVGASKAPDLLAERFAKLRGQKSPVDTQGPLFMNGTDAHPAPEKPRSTPAERAGISLASPLPDLPKMPAAIYSPARGTVSHESANLPSSNARGMFSRTGSSTPLSASQTRSPQLKDEYFAPIQSTGPPAAPVRPKVVIPDGDTVTPEDLLNYMKASSSGFRTLIIDIRSREDFDDGHIMSQCTICIEPEILQRENISAEEVADSMILAPQAEQQLFRRRGECDLIVFYDEDSEEINWRGVTATERALLGLYNALKHFDYDSEATKPAKLLKGGIDAWAGLMGRGALRTSSTATNGIAPGPKKSPAPLLSPASKRQPPRPIQDAVEAQRWEETLSNVENNLVRTQEDFLRRYPSVGHIKESMTSPAAKPEPRYPASAEIYSSLPSPPTRPAPAVPRQSYSGLRETGQEEHYSPTTVATKTKERKDRPRPVGLSNPGVWCYGNASIQALFHSYGFAADLMGSEWQSNWVVPKRKDENLNNPQLLTKIIANLFHWMSDGKFESMQCKTLMDYCCYVDSKQKNFFGKAKGVANALGSRSKQQDAEEFVIFVMENIHDETNRLRDVTVDMSKVTCQGDRYEHALAYWKGYRSANDSIIDKYWRGLTQNVLQCKNCGNTTYNHEPWDKIRVTVPPGKKTLGLMDLLHTSYPYKEIREDYRCEKCKLLNTTTSTIRLARMPELLCISLGRFNPIAEGHVTKVNSKVTYPIEDLDLTPIADPTPPERGQGHEWEGSFKYYCYAAIIHGGDLQSGHYTAFVRDRGSEAGDCSWYYCNDTSVTPRTIDSDAAAEAAGMYSKDSTTSAYILFYRRRPVGMR</sequence>
<dbReference type="AlphaFoldDB" id="A0A0C4DZS4"/>
<evidence type="ECO:0000313" key="5">
    <source>
        <dbReference type="EMBL" id="KLU86569.1"/>
    </source>
</evidence>
<dbReference type="Gene3D" id="3.90.70.10">
    <property type="entry name" value="Cysteine proteinases"/>
    <property type="match status" value="1"/>
</dbReference>
<reference evidence="5" key="3">
    <citation type="submission" date="2011-03" db="EMBL/GenBank/DDBJ databases">
        <title>Annotation of Magnaporthe poae ATCC 64411.</title>
        <authorList>
            <person name="Ma L.-J."/>
            <person name="Dead R."/>
            <person name="Young S.K."/>
            <person name="Zeng Q."/>
            <person name="Gargeya S."/>
            <person name="Fitzgerald M."/>
            <person name="Haas B."/>
            <person name="Abouelleil A."/>
            <person name="Alvarado L."/>
            <person name="Arachchi H.M."/>
            <person name="Berlin A."/>
            <person name="Brown A."/>
            <person name="Chapman S.B."/>
            <person name="Chen Z."/>
            <person name="Dunbar C."/>
            <person name="Freedman E."/>
            <person name="Gearin G."/>
            <person name="Gellesch M."/>
            <person name="Goldberg J."/>
            <person name="Griggs A."/>
            <person name="Gujja S."/>
            <person name="Heiman D."/>
            <person name="Howarth C."/>
            <person name="Larson L."/>
            <person name="Lui A."/>
            <person name="MacDonald P.J.P."/>
            <person name="Mehta T."/>
            <person name="Montmayeur A."/>
            <person name="Murphy C."/>
            <person name="Neiman D."/>
            <person name="Pearson M."/>
            <person name="Priest M."/>
            <person name="Roberts A."/>
            <person name="Saif S."/>
            <person name="Shea T."/>
            <person name="Shenoy N."/>
            <person name="Sisk P."/>
            <person name="Stolte C."/>
            <person name="Sykes S."/>
            <person name="Yandava C."/>
            <person name="Wortman J."/>
            <person name="Nusbaum C."/>
            <person name="Birren B."/>
        </authorList>
    </citation>
    <scope>NUCLEOTIDE SEQUENCE</scope>
    <source>
        <strain evidence="5">ATCC 64411</strain>
    </source>
</reference>
<feature type="region of interest" description="Disordered" evidence="2">
    <location>
        <begin position="476"/>
        <end position="508"/>
    </location>
</feature>
<feature type="compositionally biased region" description="Pro residues" evidence="2">
    <location>
        <begin position="570"/>
        <end position="579"/>
    </location>
</feature>
<dbReference type="GO" id="GO:0004843">
    <property type="term" value="F:cysteine-type deubiquitinase activity"/>
    <property type="evidence" value="ECO:0007669"/>
    <property type="project" value="InterPro"/>
</dbReference>
<dbReference type="EMBL" id="ADBL01001332">
    <property type="status" value="NOT_ANNOTATED_CDS"/>
    <property type="molecule type" value="Genomic_DNA"/>
</dbReference>
<comment type="similarity">
    <text evidence="1">Belongs to the peptidase C19 family.</text>
</comment>
<reference evidence="5" key="1">
    <citation type="submission" date="2010-05" db="EMBL/GenBank/DDBJ databases">
        <title>The Genome Sequence of Magnaporthe poae strain ATCC 64411.</title>
        <authorList>
            <consortium name="The Broad Institute Genome Sequencing Platform"/>
            <consortium name="Broad Institute Genome Sequencing Center for Infectious Disease"/>
            <person name="Ma L.-J."/>
            <person name="Dead R."/>
            <person name="Young S."/>
            <person name="Zeng Q."/>
            <person name="Koehrsen M."/>
            <person name="Alvarado L."/>
            <person name="Berlin A."/>
            <person name="Chapman S.B."/>
            <person name="Chen Z."/>
            <person name="Freedman E."/>
            <person name="Gellesch M."/>
            <person name="Goldberg J."/>
            <person name="Griggs A."/>
            <person name="Gujja S."/>
            <person name="Heilman E.R."/>
            <person name="Heiman D."/>
            <person name="Hepburn T."/>
            <person name="Howarth C."/>
            <person name="Jen D."/>
            <person name="Larson L."/>
            <person name="Mehta T."/>
            <person name="Neiman D."/>
            <person name="Pearson M."/>
            <person name="Roberts A."/>
            <person name="Saif S."/>
            <person name="Shea T."/>
            <person name="Shenoy N."/>
            <person name="Sisk P."/>
            <person name="Stolte C."/>
            <person name="Sykes S."/>
            <person name="Walk T."/>
            <person name="White J."/>
            <person name="Yandava C."/>
            <person name="Haas B."/>
            <person name="Nusbaum C."/>
            <person name="Birren B."/>
        </authorList>
    </citation>
    <scope>NUCLEOTIDE SEQUENCE</scope>
    <source>
        <strain evidence="5">ATCC 64411</strain>
    </source>
</reference>
<dbReference type="eggNOG" id="KOG1868">
    <property type="taxonomic scope" value="Eukaryota"/>
</dbReference>
<dbReference type="EMBL" id="GL876969">
    <property type="protein sequence ID" value="KLU86569.1"/>
    <property type="molecule type" value="Genomic_DNA"/>
</dbReference>
<organism evidence="6 7">
    <name type="scientific">Magnaporthiopsis poae (strain ATCC 64411 / 73-15)</name>
    <name type="common">Kentucky bluegrass fungus</name>
    <name type="synonym">Magnaporthe poae</name>
    <dbReference type="NCBI Taxonomy" id="644358"/>
    <lineage>
        <taxon>Eukaryota</taxon>
        <taxon>Fungi</taxon>
        <taxon>Dikarya</taxon>
        <taxon>Ascomycota</taxon>
        <taxon>Pezizomycotina</taxon>
        <taxon>Sordariomycetes</taxon>
        <taxon>Sordariomycetidae</taxon>
        <taxon>Magnaporthales</taxon>
        <taxon>Magnaporthaceae</taxon>
        <taxon>Magnaporthiopsis</taxon>
    </lineage>
</organism>
<dbReference type="InterPro" id="IPR036873">
    <property type="entry name" value="Rhodanese-like_dom_sf"/>
</dbReference>
<evidence type="ECO:0000259" key="3">
    <source>
        <dbReference type="PROSITE" id="PS50206"/>
    </source>
</evidence>
<dbReference type="SUPFAM" id="SSF54001">
    <property type="entry name" value="Cysteine proteinases"/>
    <property type="match status" value="1"/>
</dbReference>
<feature type="compositionally biased region" description="Polar residues" evidence="2">
    <location>
        <begin position="267"/>
        <end position="299"/>
    </location>
</feature>
<dbReference type="Pfam" id="PF00581">
    <property type="entry name" value="Rhodanese"/>
    <property type="match status" value="1"/>
</dbReference>
<dbReference type="PROSITE" id="PS50235">
    <property type="entry name" value="USP_3"/>
    <property type="match status" value="1"/>
</dbReference>
<dbReference type="CDD" id="cd02674">
    <property type="entry name" value="Peptidase_C19R"/>
    <property type="match status" value="1"/>
</dbReference>
<dbReference type="OrthoDB" id="292964at2759"/>
<feature type="region of interest" description="Disordered" evidence="2">
    <location>
        <begin position="567"/>
        <end position="615"/>
    </location>
</feature>
<dbReference type="InterPro" id="IPR001394">
    <property type="entry name" value="Peptidase_C19_UCH"/>
</dbReference>
<dbReference type="InterPro" id="IPR028889">
    <property type="entry name" value="USP"/>
</dbReference>
<accession>A0A0C4DZS4</accession>
<dbReference type="InterPro" id="IPR038765">
    <property type="entry name" value="Papain-like_cys_pep_sf"/>
</dbReference>
<evidence type="ECO:0000256" key="1">
    <source>
        <dbReference type="ARBA" id="ARBA00009085"/>
    </source>
</evidence>
<keyword evidence="7" id="KW-1185">Reference proteome</keyword>
<reference evidence="6" key="5">
    <citation type="submission" date="2015-06" db="UniProtKB">
        <authorList>
            <consortium name="EnsemblFungi"/>
        </authorList>
    </citation>
    <scope>IDENTIFICATION</scope>
    <source>
        <strain evidence="6">ATCC 64411</strain>
    </source>
</reference>
<dbReference type="PANTHER" id="PTHR21646">
    <property type="entry name" value="UBIQUITIN CARBOXYL-TERMINAL HYDROLASE"/>
    <property type="match status" value="1"/>
</dbReference>
<feature type="domain" description="Rhodanese" evidence="3">
    <location>
        <begin position="345"/>
        <end position="473"/>
    </location>
</feature>
<keyword evidence="5" id="KW-0378">Hydrolase</keyword>
<dbReference type="VEuPathDB" id="FungiDB:MAPG_05581"/>
<reference evidence="6" key="4">
    <citation type="journal article" date="2015" name="G3 (Bethesda)">
        <title>Genome sequences of three phytopathogenic species of the Magnaporthaceae family of fungi.</title>
        <authorList>
            <person name="Okagaki L.H."/>
            <person name="Nunes C.C."/>
            <person name="Sailsbery J."/>
            <person name="Clay B."/>
            <person name="Brown D."/>
            <person name="John T."/>
            <person name="Oh Y."/>
            <person name="Young N."/>
            <person name="Fitzgerald M."/>
            <person name="Haas B.J."/>
            <person name="Zeng Q."/>
            <person name="Young S."/>
            <person name="Adiconis X."/>
            <person name="Fan L."/>
            <person name="Levin J.Z."/>
            <person name="Mitchell T.K."/>
            <person name="Okubara P.A."/>
            <person name="Farman M.L."/>
            <person name="Kohn L.M."/>
            <person name="Birren B."/>
            <person name="Ma L.-J."/>
            <person name="Dean R.A."/>
        </authorList>
    </citation>
    <scope>NUCLEOTIDE SEQUENCE</scope>
    <source>
        <strain evidence="6">ATCC 64411 / 73-15</strain>
    </source>
</reference>
<dbReference type="Pfam" id="PF00443">
    <property type="entry name" value="UCH"/>
    <property type="match status" value="1"/>
</dbReference>
<feature type="region of interest" description="Disordered" evidence="2">
    <location>
        <begin position="206"/>
        <end position="238"/>
    </location>
</feature>
<dbReference type="STRING" id="644358.A0A0C4DZS4"/>
<feature type="domain" description="USP" evidence="4">
    <location>
        <begin position="616"/>
        <end position="992"/>
    </location>
</feature>
<protein>
    <submittedName>
        <fullName evidence="5">Ubiquitin carboxyl-terminal hydrolase 2</fullName>
    </submittedName>
</protein>
<dbReference type="OMA" id="PFVHTYE"/>
<reference evidence="7" key="2">
    <citation type="submission" date="2010-05" db="EMBL/GenBank/DDBJ databases">
        <title>The genome sequence of Magnaporthe poae strain ATCC 64411.</title>
        <authorList>
            <person name="Ma L.-J."/>
            <person name="Dead R."/>
            <person name="Young S."/>
            <person name="Zeng Q."/>
            <person name="Koehrsen M."/>
            <person name="Alvarado L."/>
            <person name="Berlin A."/>
            <person name="Chapman S.B."/>
            <person name="Chen Z."/>
            <person name="Freedman E."/>
            <person name="Gellesch M."/>
            <person name="Goldberg J."/>
            <person name="Griggs A."/>
            <person name="Gujja S."/>
            <person name="Heilman E.R."/>
            <person name="Heiman D."/>
            <person name="Hepburn T."/>
            <person name="Howarth C."/>
            <person name="Jen D."/>
            <person name="Larson L."/>
            <person name="Mehta T."/>
            <person name="Neiman D."/>
            <person name="Pearson M."/>
            <person name="Roberts A."/>
            <person name="Saif S."/>
            <person name="Shea T."/>
            <person name="Shenoy N."/>
            <person name="Sisk P."/>
            <person name="Stolte C."/>
            <person name="Sykes S."/>
            <person name="Walk T."/>
            <person name="White J."/>
            <person name="Yandava C."/>
            <person name="Haas B."/>
            <person name="Nusbaum C."/>
            <person name="Birren B."/>
        </authorList>
    </citation>
    <scope>NUCLEOTIDE SEQUENCE [LARGE SCALE GENOMIC DNA]</scope>
    <source>
        <strain evidence="7">ATCC 64411 / 73-15</strain>
    </source>
</reference>
<feature type="region of interest" description="Disordered" evidence="2">
    <location>
        <begin position="262"/>
        <end position="299"/>
    </location>
</feature>
<evidence type="ECO:0000313" key="7">
    <source>
        <dbReference type="Proteomes" id="UP000011715"/>
    </source>
</evidence>
<dbReference type="InterPro" id="IPR001763">
    <property type="entry name" value="Rhodanese-like_dom"/>
</dbReference>